<keyword evidence="4" id="KW-0862">Zinc</keyword>
<evidence type="ECO:0000313" key="8">
    <source>
        <dbReference type="Proteomes" id="UP000682733"/>
    </source>
</evidence>
<evidence type="ECO:0000313" key="7">
    <source>
        <dbReference type="EMBL" id="CAF4557278.1"/>
    </source>
</evidence>
<evidence type="ECO:0000256" key="1">
    <source>
        <dbReference type="ARBA" id="ARBA00004123"/>
    </source>
</evidence>
<dbReference type="GO" id="GO:0005634">
    <property type="term" value="C:nucleus"/>
    <property type="evidence" value="ECO:0007669"/>
    <property type="project" value="UniProtKB-SubCell"/>
</dbReference>
<dbReference type="Proteomes" id="UP000682733">
    <property type="component" value="Unassembled WGS sequence"/>
</dbReference>
<evidence type="ECO:0000256" key="3">
    <source>
        <dbReference type="ARBA" id="ARBA00022771"/>
    </source>
</evidence>
<dbReference type="PANTHER" id="PTHR46481">
    <property type="entry name" value="ZINC FINGER BED DOMAIN-CONTAINING PROTEIN 4"/>
    <property type="match status" value="1"/>
</dbReference>
<dbReference type="InterPro" id="IPR052035">
    <property type="entry name" value="ZnF_BED_domain_contain"/>
</dbReference>
<name>A0A8S2YHD9_9BILA</name>
<gene>
    <name evidence="7" type="ORF">TMI583_LOCUS49824</name>
</gene>
<dbReference type="PANTHER" id="PTHR46481:SF10">
    <property type="entry name" value="ZINC FINGER BED DOMAIN-CONTAINING PROTEIN 39"/>
    <property type="match status" value="1"/>
</dbReference>
<accession>A0A8S2YHD9</accession>
<feature type="non-terminal residue" evidence="7">
    <location>
        <position position="1"/>
    </location>
</feature>
<evidence type="ECO:0000256" key="5">
    <source>
        <dbReference type="ARBA" id="ARBA00023242"/>
    </source>
</evidence>
<feature type="region of interest" description="Disordered" evidence="6">
    <location>
        <begin position="57"/>
        <end position="77"/>
    </location>
</feature>
<dbReference type="AlphaFoldDB" id="A0A8S2YHD9"/>
<protein>
    <submittedName>
        <fullName evidence="7">Uncharacterized protein</fullName>
    </submittedName>
</protein>
<dbReference type="InterPro" id="IPR012337">
    <property type="entry name" value="RNaseH-like_sf"/>
</dbReference>
<keyword evidence="2" id="KW-0479">Metal-binding</keyword>
<feature type="compositionally biased region" description="Acidic residues" evidence="6">
    <location>
        <begin position="57"/>
        <end position="69"/>
    </location>
</feature>
<reference evidence="7" key="1">
    <citation type="submission" date="2021-02" db="EMBL/GenBank/DDBJ databases">
        <authorList>
            <person name="Nowell W R."/>
        </authorList>
    </citation>
    <scope>NUCLEOTIDE SEQUENCE</scope>
</reference>
<dbReference type="GO" id="GO:0008270">
    <property type="term" value="F:zinc ion binding"/>
    <property type="evidence" value="ECO:0007669"/>
    <property type="project" value="UniProtKB-KW"/>
</dbReference>
<evidence type="ECO:0000256" key="4">
    <source>
        <dbReference type="ARBA" id="ARBA00022833"/>
    </source>
</evidence>
<organism evidence="7 8">
    <name type="scientific">Didymodactylos carnosus</name>
    <dbReference type="NCBI Taxonomy" id="1234261"/>
    <lineage>
        <taxon>Eukaryota</taxon>
        <taxon>Metazoa</taxon>
        <taxon>Spiralia</taxon>
        <taxon>Gnathifera</taxon>
        <taxon>Rotifera</taxon>
        <taxon>Eurotatoria</taxon>
        <taxon>Bdelloidea</taxon>
        <taxon>Philodinida</taxon>
        <taxon>Philodinidae</taxon>
        <taxon>Didymodactylos</taxon>
    </lineage>
</organism>
<comment type="caution">
    <text evidence="7">The sequence shown here is derived from an EMBL/GenBank/DDBJ whole genome shotgun (WGS) entry which is preliminary data.</text>
</comment>
<evidence type="ECO:0000256" key="2">
    <source>
        <dbReference type="ARBA" id="ARBA00022723"/>
    </source>
</evidence>
<sequence length="118" mass="13238">PHTGDNLRRQLEDATATFNIEEKVVRIVTDKASNNLKAFEQLVIPGFEVYFEAEDDDDETDAADCEGNDEQNHMNDEEERLRMPCFCHTLQLTVGDGLKECDNAKPALAKVAAIAKLR</sequence>
<comment type="subcellular location">
    <subcellularLocation>
        <location evidence="1">Nucleus</location>
    </subcellularLocation>
</comment>
<keyword evidence="5" id="KW-0539">Nucleus</keyword>
<keyword evidence="3" id="KW-0863">Zinc-finger</keyword>
<dbReference type="SUPFAM" id="SSF53098">
    <property type="entry name" value="Ribonuclease H-like"/>
    <property type="match status" value="1"/>
</dbReference>
<evidence type="ECO:0000256" key="6">
    <source>
        <dbReference type="SAM" id="MobiDB-lite"/>
    </source>
</evidence>
<dbReference type="EMBL" id="CAJOBA010112349">
    <property type="protein sequence ID" value="CAF4557278.1"/>
    <property type="molecule type" value="Genomic_DNA"/>
</dbReference>
<proteinExistence type="predicted"/>